<reference evidence="1 2" key="1">
    <citation type="journal article" date="2017" name="Curr. Biol.">
        <title>Genome architecture and evolution of a unichromosomal asexual nematode.</title>
        <authorList>
            <person name="Fradin H."/>
            <person name="Zegar C."/>
            <person name="Gutwein M."/>
            <person name="Lucas J."/>
            <person name="Kovtun M."/>
            <person name="Corcoran D."/>
            <person name="Baugh L.R."/>
            <person name="Kiontke K."/>
            <person name="Gunsalus K."/>
            <person name="Fitch D.H."/>
            <person name="Piano F."/>
        </authorList>
    </citation>
    <scope>NUCLEOTIDE SEQUENCE [LARGE SCALE GENOMIC DNA]</scope>
    <source>
        <strain evidence="1">PF1309</strain>
    </source>
</reference>
<dbReference type="AlphaFoldDB" id="A0A2A2LXW8"/>
<comment type="caution">
    <text evidence="1">The sequence shown here is derived from an EMBL/GenBank/DDBJ whole genome shotgun (WGS) entry which is preliminary data.</text>
</comment>
<organism evidence="1 2">
    <name type="scientific">Diploscapter pachys</name>
    <dbReference type="NCBI Taxonomy" id="2018661"/>
    <lineage>
        <taxon>Eukaryota</taxon>
        <taxon>Metazoa</taxon>
        <taxon>Ecdysozoa</taxon>
        <taxon>Nematoda</taxon>
        <taxon>Chromadorea</taxon>
        <taxon>Rhabditida</taxon>
        <taxon>Rhabditina</taxon>
        <taxon>Rhabditomorpha</taxon>
        <taxon>Rhabditoidea</taxon>
        <taxon>Rhabditidae</taxon>
        <taxon>Diploscapter</taxon>
    </lineage>
</organism>
<evidence type="ECO:0000313" key="1">
    <source>
        <dbReference type="EMBL" id="PAV91084.1"/>
    </source>
</evidence>
<keyword evidence="2" id="KW-1185">Reference proteome</keyword>
<protein>
    <submittedName>
        <fullName evidence="1">Uncharacterized protein</fullName>
    </submittedName>
</protein>
<evidence type="ECO:0000313" key="2">
    <source>
        <dbReference type="Proteomes" id="UP000218231"/>
    </source>
</evidence>
<dbReference type="EMBL" id="LIAE01006336">
    <property type="protein sequence ID" value="PAV91084.1"/>
    <property type="molecule type" value="Genomic_DNA"/>
</dbReference>
<proteinExistence type="predicted"/>
<sequence length="202" mass="23394">MLNHLNDYLIRSIVSRTEFFDAMTLQQCTPRLRSAIGPIGASHWPPIPISELTITCIRDKANGEIHQLANAYRRLKFLVEIEHHEEVFPDCCKDECWNQSNAAANWFKNKFSQIVKNRTAFPGSLLDFYTSDIPNDCRKTFSYSKLDDATREVNEFMQFILSRSHIETLKITKCNGDLIWNMIKEMVVESCSKIDNLLRNSV</sequence>
<name>A0A2A2LXW8_9BILA</name>
<dbReference type="Proteomes" id="UP000218231">
    <property type="component" value="Unassembled WGS sequence"/>
</dbReference>
<accession>A0A2A2LXW8</accession>
<gene>
    <name evidence="1" type="ORF">WR25_02794</name>
</gene>